<dbReference type="RefSeq" id="WP_053238373.1">
    <property type="nucleotide sequence ID" value="NZ_CP011125.1"/>
</dbReference>
<proteinExistence type="predicted"/>
<dbReference type="OrthoDB" id="5526383at2"/>
<feature type="region of interest" description="Disordered" evidence="1">
    <location>
        <begin position="39"/>
        <end position="95"/>
    </location>
</feature>
<evidence type="ECO:0008006" key="4">
    <source>
        <dbReference type="Google" id="ProtNLM"/>
    </source>
</evidence>
<keyword evidence="3" id="KW-1185">Reference proteome</keyword>
<name>A0A0F6YMM2_9BACT</name>
<accession>A0A0F6YMM2</accession>
<protein>
    <recommendedName>
        <fullName evidence="4">Outer membrane lipoprotein BamD-like domain-containing protein</fullName>
    </recommendedName>
</protein>
<organism evidence="2 3">
    <name type="scientific">Sandaracinus amylolyticus</name>
    <dbReference type="NCBI Taxonomy" id="927083"/>
    <lineage>
        <taxon>Bacteria</taxon>
        <taxon>Pseudomonadati</taxon>
        <taxon>Myxococcota</taxon>
        <taxon>Polyangia</taxon>
        <taxon>Polyangiales</taxon>
        <taxon>Sandaracinaceae</taxon>
        <taxon>Sandaracinus</taxon>
    </lineage>
</organism>
<evidence type="ECO:0000256" key="1">
    <source>
        <dbReference type="SAM" id="MobiDB-lite"/>
    </source>
</evidence>
<evidence type="ECO:0000313" key="3">
    <source>
        <dbReference type="Proteomes" id="UP000034883"/>
    </source>
</evidence>
<dbReference type="EMBL" id="CP011125">
    <property type="protein sequence ID" value="AKF11516.1"/>
    <property type="molecule type" value="Genomic_DNA"/>
</dbReference>
<dbReference type="AlphaFoldDB" id="A0A0F6YMM2"/>
<reference evidence="2 3" key="1">
    <citation type="submission" date="2015-03" db="EMBL/GenBank/DDBJ databases">
        <title>Genome assembly of Sandaracinus amylolyticus DSM 53668.</title>
        <authorList>
            <person name="Sharma G."/>
            <person name="Subramanian S."/>
        </authorList>
    </citation>
    <scope>NUCLEOTIDE SEQUENCE [LARGE SCALE GENOMIC DNA]</scope>
    <source>
        <strain evidence="2 3">DSM 53668</strain>
    </source>
</reference>
<dbReference type="Proteomes" id="UP000034883">
    <property type="component" value="Chromosome"/>
</dbReference>
<gene>
    <name evidence="2" type="ORF">DB32_008665</name>
</gene>
<evidence type="ECO:0000313" key="2">
    <source>
        <dbReference type="EMBL" id="AKF11516.1"/>
    </source>
</evidence>
<feature type="compositionally biased region" description="Basic and acidic residues" evidence="1">
    <location>
        <begin position="83"/>
        <end position="95"/>
    </location>
</feature>
<dbReference type="KEGG" id="samy:DB32_008665"/>
<sequence length="182" mass="19936">MSERRNRQGWIWGGLLVASLATAVVGLVDWLSSGDADPAPAPLALDQPGMPFDPSGETPEAEPLPEGFVPNLPAVPTLPPGARPERATDEGEEGRMSDLAAEMRLVQEARAMVATEPAVALSLLEQHRARFPDGALREEREVYAIEALAALGRTDEVERRYLEFREDFPESPLTERVQRVVE</sequence>